<keyword evidence="2" id="KW-1185">Reference proteome</keyword>
<evidence type="ECO:0000313" key="3">
    <source>
        <dbReference type="RefSeq" id="XP_026190442.1"/>
    </source>
</evidence>
<feature type="compositionally biased region" description="Acidic residues" evidence="1">
    <location>
        <begin position="1378"/>
        <end position="1387"/>
    </location>
</feature>
<feature type="compositionally biased region" description="Basic and acidic residues" evidence="1">
    <location>
        <begin position="1330"/>
        <end position="1346"/>
    </location>
</feature>
<feature type="region of interest" description="Disordered" evidence="1">
    <location>
        <begin position="579"/>
        <end position="617"/>
    </location>
</feature>
<dbReference type="RefSeq" id="XP_026190442.1">
    <property type="nucleotide sequence ID" value="XM_026334657.1"/>
</dbReference>
<feature type="compositionally biased region" description="Low complexity" evidence="1">
    <location>
        <begin position="208"/>
        <end position="228"/>
    </location>
</feature>
<feature type="region of interest" description="Disordered" evidence="1">
    <location>
        <begin position="160"/>
        <end position="355"/>
    </location>
</feature>
<dbReference type="Proteomes" id="UP000515125">
    <property type="component" value="Unplaced"/>
</dbReference>
<feature type="compositionally biased region" description="Polar residues" evidence="1">
    <location>
        <begin position="1246"/>
        <end position="1269"/>
    </location>
</feature>
<dbReference type="GeneID" id="34623877"/>
<evidence type="ECO:0000313" key="2">
    <source>
        <dbReference type="Proteomes" id="UP000515125"/>
    </source>
</evidence>
<feature type="region of interest" description="Disordered" evidence="1">
    <location>
        <begin position="1360"/>
        <end position="1387"/>
    </location>
</feature>
<feature type="region of interest" description="Disordered" evidence="1">
    <location>
        <begin position="83"/>
        <end position="127"/>
    </location>
</feature>
<name>A0A6P6RSF7_9EIME</name>
<feature type="compositionally biased region" description="Low complexity" evidence="1">
    <location>
        <begin position="864"/>
        <end position="875"/>
    </location>
</feature>
<feature type="compositionally biased region" description="Low complexity" evidence="1">
    <location>
        <begin position="1275"/>
        <end position="1291"/>
    </location>
</feature>
<reference evidence="3" key="1">
    <citation type="submission" date="2025-08" db="UniProtKB">
        <authorList>
            <consortium name="RefSeq"/>
        </authorList>
    </citation>
    <scope>IDENTIFICATION</scope>
</reference>
<feature type="region of interest" description="Disordered" evidence="1">
    <location>
        <begin position="810"/>
        <end position="891"/>
    </location>
</feature>
<organism evidence="2 3">
    <name type="scientific">Cyclospora cayetanensis</name>
    <dbReference type="NCBI Taxonomy" id="88456"/>
    <lineage>
        <taxon>Eukaryota</taxon>
        <taxon>Sar</taxon>
        <taxon>Alveolata</taxon>
        <taxon>Apicomplexa</taxon>
        <taxon>Conoidasida</taxon>
        <taxon>Coccidia</taxon>
        <taxon>Eucoccidiorida</taxon>
        <taxon>Eimeriorina</taxon>
        <taxon>Eimeriidae</taxon>
        <taxon>Cyclospora</taxon>
    </lineage>
</organism>
<evidence type="ECO:0000256" key="1">
    <source>
        <dbReference type="SAM" id="MobiDB-lite"/>
    </source>
</evidence>
<proteinExistence type="predicted"/>
<feature type="compositionally biased region" description="Low complexity" evidence="1">
    <location>
        <begin position="600"/>
        <end position="617"/>
    </location>
</feature>
<dbReference type="OrthoDB" id="354890at2759"/>
<feature type="compositionally biased region" description="Basic residues" evidence="1">
    <location>
        <begin position="1"/>
        <end position="12"/>
    </location>
</feature>
<feature type="region of interest" description="Disordered" evidence="1">
    <location>
        <begin position="1"/>
        <end position="24"/>
    </location>
</feature>
<feature type="compositionally biased region" description="Pro residues" evidence="1">
    <location>
        <begin position="275"/>
        <end position="288"/>
    </location>
</feature>
<accession>A0A6P6RSF7</accession>
<protein>
    <submittedName>
        <fullName evidence="3">Uncharacterized protein LOC34623877</fullName>
    </submittedName>
</protein>
<feature type="region of interest" description="Disordered" evidence="1">
    <location>
        <begin position="1748"/>
        <end position="1770"/>
    </location>
</feature>
<feature type="compositionally biased region" description="Low complexity" evidence="1">
    <location>
        <begin position="299"/>
        <end position="310"/>
    </location>
</feature>
<feature type="region of interest" description="Disordered" evidence="1">
    <location>
        <begin position="1211"/>
        <end position="1346"/>
    </location>
</feature>
<feature type="compositionally biased region" description="Low complexity" evidence="1">
    <location>
        <begin position="1315"/>
        <end position="1327"/>
    </location>
</feature>
<sequence>MPLHHTKQRRSGRTPPASAQQRGANLKLEAASKDRGNLFNGRLLHRRIVRSAVYRQRLHVPAAPKDFRSAISLVHIQVHYQHSPAAATRQTKSTAALQAGGEEEGGMGRAGKGRGGDGDGGGGCLQQQDPIVKADAEHPESRPSLPTSASIFSRMGIDSGIPKAFSKSSRVSTGRGPPPAAARSESPCTSRAASRLEGREMPVGPHDGVVSGVARRGRGASQDTAFAAARRRRTGAAGRHPSQNLPGSAAPTGEGPAGKGPSPRGSLRREAPSLTAPPGPTPGGPPKPCTWERAEEKAAAASGEARTAETPESNSSSTGRAKRKCLSASGPSMDRAASARRKGPRPSRGPRAGTVWTLQALRFHGKRIAQHEMQNPLLKSGENPVLRRGPHVIPRSGAGGGAHDSEGAYTAAGTAQHPQSSQYPFAARVDRSCTYSAAPSVHRACALRSCLMVSSGVSLASLPQGAPLEGSRVQRDSLRKLEEGASRLDLMLQQPQDLQAFPCVPRARLHPWVQRVQLRDRQQQQRQQLLLQQQQGRGAETLFADAYMSSNGRTGGVEGAAPAGRDALSLLWTEEEAGTSAGDLEGGSESVHGGSAPSNSPAAGVAAGTAAASPPHASAPRVYPELMRGYSSFAISERGALLAAAAGRDIQIFSLDTLALYAYVQLQQDCSGCCSGKRGQPREDAAARRAGAASGSIVAASSAAAAVCTLGGSDGRSEASRQQARPLLLLAVQQLQFVASDCALMALTGCCRLFVFSLLQQQPALLLHLDLHQVYIQAIPALGLQQEQQQQHRQHRQQLQLLLRRNKARDEDCVTEDEGAQDQQRLHLETGEEEDEQQRKTAGSGAGSFAPPPEGGEAADRGVSRGSSSSSSGKIGSRRQGKNGNLSPETAGVAENERVKVFCLQVVSLTLPAAVSLTERRADDAWRLAVAAGAAAADAMAAAAAGTSAPSGRACNNTHACASSAADSAAADASLAAAADLERLSGVGRMSLIVSFAADPRGDGESCIYTAPLLLQFVLRPQQLLLQYLQQQLLRNHLQHQQRPVLHDPALPAAFALSSLSLLPPSCCCCSADTLWCCCGELLPPRRSHSSSCAGSDRWSVSGRSSNFPFCSFFRRPLSQLRLQLLSIQQPCRHYYQQEKVEELVAVCSPTGMLWLLRLGQHEAPQLPAEIVAFAQFGVAAGPLEVKARPDGGMLLLRSLDRIIAVRISPTGAARTTSESSSTESETASRNQGDEEAAAAAHAEDTSTTEIQNGAATPATETAQDACQQTKETEATAGAEAVSSLGSSESASDTHEARKRPRQDGAGREPLQDAGSGQSQFQEGEQQIEASREDGEGGRKRRSCPRDACDLPVLSEAVVSLEEAPDGSESAAEKDSGEATEESCEAEEASYPLQLTLQFVQQDRVQREKYTACCFSSSSSTEQPSVAAVSADRGSTTGLYMIDVAAPNAIDAIVLSLETSKLQPFKQMQWGPRSSCGLPAGVYTAAFAAFAAGSGDVTSSSTSSSTLVALEKRQGLLLLLQPKRRRVWDLMHPDFERIEKNVEVVESATEFDAVQPLEERENTPLYKALRRFISHTEPLTGLPPCSPAFALPPVRGPSAAECTASAEQPLLWSCFEPLSAAAAAYAAAATLTDEDGETQLLDLSEAFAATLQNQTAAAGTAAARAAQAAICPPVSFWVRHPLCKDLKRLNKLRSDPAAAAAATAAAEKLQEQLPQYSAFSVRVEWLTPTGGNTNGTDHAEAFQESMAVDGSHPTGLAREQPRASTQGSLREQYQQMIRNSRARYAARMAERGTSQPLPQLLQQ</sequence>
<feature type="compositionally biased region" description="Low complexity" evidence="1">
    <location>
        <begin position="1213"/>
        <end position="1230"/>
    </location>
</feature>
<feature type="compositionally biased region" description="Basic and acidic residues" evidence="1">
    <location>
        <begin position="1292"/>
        <end position="1311"/>
    </location>
</feature>
<gene>
    <name evidence="3" type="primary">LOC34623877</name>
</gene>